<organism evidence="1 2">
    <name type="scientific">Streptomyces marincola</name>
    <dbReference type="NCBI Taxonomy" id="2878388"/>
    <lineage>
        <taxon>Bacteria</taxon>
        <taxon>Bacillati</taxon>
        <taxon>Actinomycetota</taxon>
        <taxon>Actinomycetes</taxon>
        <taxon>Kitasatosporales</taxon>
        <taxon>Streptomycetaceae</taxon>
        <taxon>Streptomyces</taxon>
    </lineage>
</organism>
<name>A0A1W7D5D3_9ACTN</name>
<evidence type="ECO:0000313" key="1">
    <source>
        <dbReference type="EMBL" id="ARQ72177.1"/>
    </source>
</evidence>
<dbReference type="OrthoDB" id="4322515at2"/>
<gene>
    <name evidence="1" type="ORF">CAG99_05745</name>
</gene>
<keyword evidence="2" id="KW-1185">Reference proteome</keyword>
<proteinExistence type="predicted"/>
<protein>
    <submittedName>
        <fullName evidence="1">Uncharacterized protein</fullName>
    </submittedName>
</protein>
<reference evidence="1 2" key="1">
    <citation type="submission" date="2017-05" db="EMBL/GenBank/DDBJ databases">
        <title>Complete genome sequence of Streptomyces sp. SCSIO 03032 revealed the diverse biosynthetic pathways for its bioactive secondary metabolites.</title>
        <authorList>
            <person name="Ma L."/>
            <person name="Zhu Y."/>
            <person name="Zhang W."/>
            <person name="Zhang G."/>
            <person name="Tian X."/>
            <person name="Zhang S."/>
            <person name="Zhang C."/>
        </authorList>
    </citation>
    <scope>NUCLEOTIDE SEQUENCE [LARGE SCALE GENOMIC DNA]</scope>
    <source>
        <strain evidence="1 2">SCSIO 03032</strain>
    </source>
</reference>
<dbReference type="AlphaFoldDB" id="A0A1W7D5D3"/>
<evidence type="ECO:0000313" key="2">
    <source>
        <dbReference type="Proteomes" id="UP000194218"/>
    </source>
</evidence>
<accession>A0A1W7D5D3</accession>
<sequence>MPTVIHLSREDVLAQREALLRRAGLTYEQLRDRAAVYAVTMDQLMLWHTIEGLDYLLSDE</sequence>
<dbReference type="EMBL" id="CP021121">
    <property type="protein sequence ID" value="ARQ72177.1"/>
    <property type="molecule type" value="Genomic_DNA"/>
</dbReference>
<dbReference type="Proteomes" id="UP000194218">
    <property type="component" value="Chromosome"/>
</dbReference>
<dbReference type="RefSeq" id="WP_086162013.1">
    <property type="nucleotide sequence ID" value="NZ_CP021121.1"/>
</dbReference>
<dbReference type="KEGG" id="smao:CAG99_05745"/>